<dbReference type="VEuPathDB" id="VectorBase:GAUT007189"/>
<evidence type="ECO:0000313" key="1">
    <source>
        <dbReference type="EnsemblMetazoa" id="GAUT007189-PA"/>
    </source>
</evidence>
<dbReference type="Proteomes" id="UP000078200">
    <property type="component" value="Unassembled WGS sequence"/>
</dbReference>
<dbReference type="AlphaFoldDB" id="A0A1A9UJV5"/>
<sequence>MKAFTYLSSSYHFGQIDSWYFQQMRFNGGQFFAAHFDVGEAAIGYNEPTEHDHGRTQKAPHYVPRYSGTKSISVVWVKLSATLELIDDVCTSKCTREKTHIHVHR</sequence>
<evidence type="ECO:0000313" key="2">
    <source>
        <dbReference type="Proteomes" id="UP000078200"/>
    </source>
</evidence>
<accession>A0A1A9UJV5</accession>
<organism evidence="1 2">
    <name type="scientific">Glossina austeni</name>
    <name type="common">Savannah tsetse fly</name>
    <dbReference type="NCBI Taxonomy" id="7395"/>
    <lineage>
        <taxon>Eukaryota</taxon>
        <taxon>Metazoa</taxon>
        <taxon>Ecdysozoa</taxon>
        <taxon>Arthropoda</taxon>
        <taxon>Hexapoda</taxon>
        <taxon>Insecta</taxon>
        <taxon>Pterygota</taxon>
        <taxon>Neoptera</taxon>
        <taxon>Endopterygota</taxon>
        <taxon>Diptera</taxon>
        <taxon>Brachycera</taxon>
        <taxon>Muscomorpha</taxon>
        <taxon>Hippoboscoidea</taxon>
        <taxon>Glossinidae</taxon>
        <taxon>Glossina</taxon>
    </lineage>
</organism>
<proteinExistence type="predicted"/>
<keyword evidence="2" id="KW-1185">Reference proteome</keyword>
<dbReference type="EnsemblMetazoa" id="GAUT007189-RA">
    <property type="protein sequence ID" value="GAUT007189-PA"/>
    <property type="gene ID" value="GAUT007189"/>
</dbReference>
<name>A0A1A9UJV5_GLOAU</name>
<reference evidence="1" key="1">
    <citation type="submission" date="2020-05" db="UniProtKB">
        <authorList>
            <consortium name="EnsemblMetazoa"/>
        </authorList>
    </citation>
    <scope>IDENTIFICATION</scope>
    <source>
        <strain evidence="1">TTRI</strain>
    </source>
</reference>
<protein>
    <submittedName>
        <fullName evidence="1">Uncharacterized protein</fullName>
    </submittedName>
</protein>